<feature type="compositionally biased region" description="Polar residues" evidence="6">
    <location>
        <begin position="312"/>
        <end position="333"/>
    </location>
</feature>
<comment type="similarity">
    <text evidence="5">Belongs to the SAT4 family.</text>
</comment>
<feature type="region of interest" description="Disordered" evidence="6">
    <location>
        <begin position="294"/>
        <end position="405"/>
    </location>
</feature>
<dbReference type="Pfam" id="PF20684">
    <property type="entry name" value="Fung_rhodopsin"/>
    <property type="match status" value="1"/>
</dbReference>
<feature type="transmembrane region" description="Helical" evidence="7">
    <location>
        <begin position="178"/>
        <end position="203"/>
    </location>
</feature>
<keyword evidence="4 7" id="KW-0472">Membrane</keyword>
<dbReference type="GO" id="GO:0016020">
    <property type="term" value="C:membrane"/>
    <property type="evidence" value="ECO:0007669"/>
    <property type="project" value="UniProtKB-SubCell"/>
</dbReference>
<reference evidence="9" key="2">
    <citation type="submission" date="2023-05" db="EMBL/GenBank/DDBJ databases">
        <authorList>
            <consortium name="Lawrence Berkeley National Laboratory"/>
            <person name="Steindorff A."/>
            <person name="Hensen N."/>
            <person name="Bonometti L."/>
            <person name="Westerberg I."/>
            <person name="Brannstrom I.O."/>
            <person name="Guillou S."/>
            <person name="Cros-Aarteil S."/>
            <person name="Calhoun S."/>
            <person name="Haridas S."/>
            <person name="Kuo A."/>
            <person name="Mondo S."/>
            <person name="Pangilinan J."/>
            <person name="Riley R."/>
            <person name="Labutti K."/>
            <person name="Andreopoulos B."/>
            <person name="Lipzen A."/>
            <person name="Chen C."/>
            <person name="Yanf M."/>
            <person name="Daum C."/>
            <person name="Ng V."/>
            <person name="Clum A."/>
            <person name="Ohm R."/>
            <person name="Martin F."/>
            <person name="Silar P."/>
            <person name="Natvig D."/>
            <person name="Lalanne C."/>
            <person name="Gautier V."/>
            <person name="Ament-Velasquez S.L."/>
            <person name="Kruys A."/>
            <person name="Hutchinson M.I."/>
            <person name="Powell A.J."/>
            <person name="Barry K."/>
            <person name="Miller A.N."/>
            <person name="Grigoriev I.V."/>
            <person name="Debuchy R."/>
            <person name="Gladieux P."/>
            <person name="Thoren M.H."/>
            <person name="Johannesson H."/>
        </authorList>
    </citation>
    <scope>NUCLEOTIDE SEQUENCE</scope>
    <source>
        <strain evidence="9">PSN293</strain>
    </source>
</reference>
<evidence type="ECO:0000313" key="10">
    <source>
        <dbReference type="Proteomes" id="UP001301769"/>
    </source>
</evidence>
<sequence>MDATSLLALPSSPAPSGLQIFAIFVNFFFPALALIVVTTRAAGRFATGRFGWDDWLVCIAMVLSVGETVISFFFIKTNFIGIPRDQIPPHDPTQGLIWAYAVQILYNPILALVKSSVLIFLSRLFSQKNGVRQFVIWLNVANIAQMVAVFLAITLQCLPVSFNWDLSIRGGRCVDRRILYTCTAVLNIVTDLLVLGLPVWIFVDLKIPRRTKFALLFVFLLGFLVTITSIVRLVLLVQGLFGVIITPDTTNIGFVTSAIETNLALITASAPALRPIFRSRARGGWFPRTLVGGQSRIGDAEQGGQPKPIDWDSSTQNNRPGTSSGEKGNSGTSAGKPLGGSSSSRGGKSRGGGPRRGSSRSGRSLRNGGRGGGKNRPTIMRVKTDVGAAEMLRSASPRSSEEETMTNNGIMRVSDIQREIDGLAKEIEIARAGAVSRPYHRKTDSFAGPRRPRTAGSISIPTPTPTTNNNGTTSAAGIRPGTSGSSTTGSIAIGIRRYPAERYYSESVYPDLDYYNYDDDEEEEPKGSGSRGQQQNKRDDRDYNDERISRYGDRRFGVVTPRGTTPTNATFSSMMTTTRSWKEGGGRPF</sequence>
<feature type="compositionally biased region" description="Basic and acidic residues" evidence="6">
    <location>
        <begin position="536"/>
        <end position="556"/>
    </location>
</feature>
<evidence type="ECO:0000256" key="7">
    <source>
        <dbReference type="SAM" id="Phobius"/>
    </source>
</evidence>
<feature type="transmembrane region" description="Helical" evidence="7">
    <location>
        <begin position="95"/>
        <end position="113"/>
    </location>
</feature>
<feature type="domain" description="Rhodopsin" evidence="8">
    <location>
        <begin position="41"/>
        <end position="278"/>
    </location>
</feature>
<dbReference type="Proteomes" id="UP001301769">
    <property type="component" value="Unassembled WGS sequence"/>
</dbReference>
<dbReference type="PANTHER" id="PTHR33048">
    <property type="entry name" value="PTH11-LIKE INTEGRAL MEMBRANE PROTEIN (AFU_ORTHOLOGUE AFUA_5G11245)"/>
    <property type="match status" value="1"/>
</dbReference>
<reference evidence="9" key="1">
    <citation type="journal article" date="2023" name="Mol. Phylogenet. Evol.">
        <title>Genome-scale phylogeny and comparative genomics of the fungal order Sordariales.</title>
        <authorList>
            <person name="Hensen N."/>
            <person name="Bonometti L."/>
            <person name="Westerberg I."/>
            <person name="Brannstrom I.O."/>
            <person name="Guillou S."/>
            <person name="Cros-Aarteil S."/>
            <person name="Calhoun S."/>
            <person name="Haridas S."/>
            <person name="Kuo A."/>
            <person name="Mondo S."/>
            <person name="Pangilinan J."/>
            <person name="Riley R."/>
            <person name="LaButti K."/>
            <person name="Andreopoulos B."/>
            <person name="Lipzen A."/>
            <person name="Chen C."/>
            <person name="Yan M."/>
            <person name="Daum C."/>
            <person name="Ng V."/>
            <person name="Clum A."/>
            <person name="Steindorff A."/>
            <person name="Ohm R.A."/>
            <person name="Martin F."/>
            <person name="Silar P."/>
            <person name="Natvig D.O."/>
            <person name="Lalanne C."/>
            <person name="Gautier V."/>
            <person name="Ament-Velasquez S.L."/>
            <person name="Kruys A."/>
            <person name="Hutchinson M.I."/>
            <person name="Powell A.J."/>
            <person name="Barry K."/>
            <person name="Miller A.N."/>
            <person name="Grigoriev I.V."/>
            <person name="Debuchy R."/>
            <person name="Gladieux P."/>
            <person name="Hiltunen Thoren M."/>
            <person name="Johannesson H."/>
        </authorList>
    </citation>
    <scope>NUCLEOTIDE SEQUENCE</scope>
    <source>
        <strain evidence="9">PSN293</strain>
    </source>
</reference>
<gene>
    <name evidence="9" type="ORF">QBC37DRAFT_383975</name>
</gene>
<feature type="transmembrane region" description="Helical" evidence="7">
    <location>
        <begin position="215"/>
        <end position="246"/>
    </location>
</feature>
<evidence type="ECO:0000256" key="5">
    <source>
        <dbReference type="ARBA" id="ARBA00038359"/>
    </source>
</evidence>
<evidence type="ECO:0000259" key="8">
    <source>
        <dbReference type="Pfam" id="PF20684"/>
    </source>
</evidence>
<feature type="compositionally biased region" description="Basic and acidic residues" evidence="6">
    <location>
        <begin position="580"/>
        <end position="589"/>
    </location>
</feature>
<feature type="compositionally biased region" description="Polar residues" evidence="6">
    <location>
        <begin position="562"/>
        <end position="579"/>
    </location>
</feature>
<evidence type="ECO:0000313" key="9">
    <source>
        <dbReference type="EMBL" id="KAK4217885.1"/>
    </source>
</evidence>
<proteinExistence type="inferred from homology"/>
<evidence type="ECO:0000256" key="4">
    <source>
        <dbReference type="ARBA" id="ARBA00023136"/>
    </source>
</evidence>
<keyword evidence="2 7" id="KW-0812">Transmembrane</keyword>
<keyword evidence="3 7" id="KW-1133">Transmembrane helix</keyword>
<feature type="compositionally biased region" description="Low complexity" evidence="6">
    <location>
        <begin position="454"/>
        <end position="489"/>
    </location>
</feature>
<evidence type="ECO:0000256" key="1">
    <source>
        <dbReference type="ARBA" id="ARBA00004141"/>
    </source>
</evidence>
<feature type="region of interest" description="Disordered" evidence="6">
    <location>
        <begin position="439"/>
        <end position="489"/>
    </location>
</feature>
<dbReference type="PANTHER" id="PTHR33048:SF108">
    <property type="entry name" value="INTEGRAL MEMBRANE PROTEIN"/>
    <property type="match status" value="1"/>
</dbReference>
<accession>A0AAN7BEB1</accession>
<feature type="region of interest" description="Disordered" evidence="6">
    <location>
        <begin position="514"/>
        <end position="589"/>
    </location>
</feature>
<dbReference type="InterPro" id="IPR049326">
    <property type="entry name" value="Rhodopsin_dom_fungi"/>
</dbReference>
<feature type="transmembrane region" description="Helical" evidence="7">
    <location>
        <begin position="20"/>
        <end position="43"/>
    </location>
</feature>
<feature type="transmembrane region" description="Helical" evidence="7">
    <location>
        <begin position="55"/>
        <end position="75"/>
    </location>
</feature>
<name>A0AAN7BEB1_9PEZI</name>
<feature type="compositionally biased region" description="Low complexity" evidence="6">
    <location>
        <begin position="335"/>
        <end position="346"/>
    </location>
</feature>
<dbReference type="EMBL" id="MU858056">
    <property type="protein sequence ID" value="KAK4217885.1"/>
    <property type="molecule type" value="Genomic_DNA"/>
</dbReference>
<dbReference type="AlphaFoldDB" id="A0AAN7BEB1"/>
<feature type="transmembrane region" description="Helical" evidence="7">
    <location>
        <begin position="134"/>
        <end position="158"/>
    </location>
</feature>
<evidence type="ECO:0000256" key="2">
    <source>
        <dbReference type="ARBA" id="ARBA00022692"/>
    </source>
</evidence>
<keyword evidence="10" id="KW-1185">Reference proteome</keyword>
<protein>
    <recommendedName>
        <fullName evidence="8">Rhodopsin domain-containing protein</fullName>
    </recommendedName>
</protein>
<comment type="caution">
    <text evidence="9">The sequence shown here is derived from an EMBL/GenBank/DDBJ whole genome shotgun (WGS) entry which is preliminary data.</text>
</comment>
<comment type="subcellular location">
    <subcellularLocation>
        <location evidence="1">Membrane</location>
        <topology evidence="1">Multi-pass membrane protein</topology>
    </subcellularLocation>
</comment>
<evidence type="ECO:0000256" key="3">
    <source>
        <dbReference type="ARBA" id="ARBA00022989"/>
    </source>
</evidence>
<evidence type="ECO:0000256" key="6">
    <source>
        <dbReference type="SAM" id="MobiDB-lite"/>
    </source>
</evidence>
<organism evidence="9 10">
    <name type="scientific">Rhypophila decipiens</name>
    <dbReference type="NCBI Taxonomy" id="261697"/>
    <lineage>
        <taxon>Eukaryota</taxon>
        <taxon>Fungi</taxon>
        <taxon>Dikarya</taxon>
        <taxon>Ascomycota</taxon>
        <taxon>Pezizomycotina</taxon>
        <taxon>Sordariomycetes</taxon>
        <taxon>Sordariomycetidae</taxon>
        <taxon>Sordariales</taxon>
        <taxon>Naviculisporaceae</taxon>
        <taxon>Rhypophila</taxon>
    </lineage>
</organism>
<dbReference type="InterPro" id="IPR052337">
    <property type="entry name" value="SAT4-like"/>
</dbReference>